<sequence>MQSGEQIMNQSGQLSWWNKLARASLIKLLHQLPEGSLVLKENGILVERFGNQDSDIKAEIDVLHADFYPRILLGGSVASGETFVDGLWQTTDITAVIRLFARNMPLLDELEARLGWLLKPFNLVKKLKRKNSKSGSRKNIAAHYDLGNELYRRFLDDSMMYSAAIYPKENASLSEAQQNKLRHICDKLALSADDHLLEIGAGWGGLAIFAAKEYGCKVTTTTISEEQFNYTQAQIKAEGLQGRISLLKQDYRDLQGRYDKLVSIEMIEAVGQQYLPVFFKKCNDLLKPGGLMLLQAITISEPRFDTYSKSQDFIQHHIFPGGFLPSLHLLSEHIAKRTDMVVRDCHDIGLHYAQTLNDWHQRFVSRSEELIPLGYDERFMRLWRFYFSYCEGGFLERTISAVQLLTSRQGFRDAVNRL</sequence>
<gene>
    <name evidence="6" type="primary">cfaS</name>
    <name evidence="6" type="ORF">GCM10011357_21940</name>
</gene>
<keyword evidence="2" id="KW-0489">Methyltransferase</keyword>
<dbReference type="SUPFAM" id="SSF53335">
    <property type="entry name" value="S-adenosyl-L-methionine-dependent methyltransferases"/>
    <property type="match status" value="1"/>
</dbReference>
<evidence type="ECO:0000256" key="5">
    <source>
        <dbReference type="ARBA" id="ARBA00023098"/>
    </source>
</evidence>
<dbReference type="Proteomes" id="UP000614272">
    <property type="component" value="Unassembled WGS sequence"/>
</dbReference>
<keyword evidence="7" id="KW-1185">Reference proteome</keyword>
<keyword evidence="3" id="KW-0808">Transferase</keyword>
<keyword evidence="5" id="KW-0443">Lipid metabolism</keyword>
<dbReference type="RefSeq" id="WP_099034860.1">
    <property type="nucleotide sequence ID" value="NZ_BMGJ01000008.1"/>
</dbReference>
<dbReference type="PIRSF" id="PIRSF003085">
    <property type="entry name" value="CMAS"/>
    <property type="match status" value="1"/>
</dbReference>
<comment type="similarity">
    <text evidence="1">Belongs to the CFA/CMAS family.</text>
</comment>
<evidence type="ECO:0000313" key="7">
    <source>
        <dbReference type="Proteomes" id="UP000614272"/>
    </source>
</evidence>
<dbReference type="PANTHER" id="PTHR43667">
    <property type="entry name" value="CYCLOPROPANE-FATTY-ACYL-PHOSPHOLIPID SYNTHASE"/>
    <property type="match status" value="1"/>
</dbReference>
<proteinExistence type="inferred from homology"/>
<dbReference type="InterPro" id="IPR003333">
    <property type="entry name" value="CMAS"/>
</dbReference>
<comment type="caution">
    <text evidence="6">The sequence shown here is derived from an EMBL/GenBank/DDBJ whole genome shotgun (WGS) entry which is preliminary data.</text>
</comment>
<protein>
    <submittedName>
        <fullName evidence="6">Cyclopropane-fatty-acyl-phospholipid synthase</fullName>
    </submittedName>
</protein>
<dbReference type="PANTHER" id="PTHR43667:SF2">
    <property type="entry name" value="FATTY ACID C-METHYL TRANSFERASE"/>
    <property type="match status" value="1"/>
</dbReference>
<evidence type="ECO:0000313" key="6">
    <source>
        <dbReference type="EMBL" id="GGD66302.1"/>
    </source>
</evidence>
<dbReference type="Gene3D" id="3.40.50.150">
    <property type="entry name" value="Vaccinia Virus protein VP39"/>
    <property type="match status" value="1"/>
</dbReference>
<evidence type="ECO:0000256" key="1">
    <source>
        <dbReference type="ARBA" id="ARBA00010815"/>
    </source>
</evidence>
<evidence type="ECO:0000256" key="4">
    <source>
        <dbReference type="ARBA" id="ARBA00022691"/>
    </source>
</evidence>
<reference evidence="7" key="1">
    <citation type="journal article" date="2019" name="Int. J. Syst. Evol. Microbiol.">
        <title>The Global Catalogue of Microorganisms (GCM) 10K type strain sequencing project: providing services to taxonomists for standard genome sequencing and annotation.</title>
        <authorList>
            <consortium name="The Broad Institute Genomics Platform"/>
            <consortium name="The Broad Institute Genome Sequencing Center for Infectious Disease"/>
            <person name="Wu L."/>
            <person name="Ma J."/>
        </authorList>
    </citation>
    <scope>NUCLEOTIDE SEQUENCE [LARGE SCALE GENOMIC DNA]</scope>
    <source>
        <strain evidence="7">CGMCC 1.12923</strain>
    </source>
</reference>
<evidence type="ECO:0000256" key="3">
    <source>
        <dbReference type="ARBA" id="ARBA00022679"/>
    </source>
</evidence>
<dbReference type="Pfam" id="PF02353">
    <property type="entry name" value="CMAS"/>
    <property type="match status" value="1"/>
</dbReference>
<name>A0ABQ1RCY6_9ALTE</name>
<dbReference type="CDD" id="cd02440">
    <property type="entry name" value="AdoMet_MTases"/>
    <property type="match status" value="1"/>
</dbReference>
<keyword evidence="4" id="KW-0949">S-adenosyl-L-methionine</keyword>
<dbReference type="InterPro" id="IPR029063">
    <property type="entry name" value="SAM-dependent_MTases_sf"/>
</dbReference>
<dbReference type="InterPro" id="IPR050723">
    <property type="entry name" value="CFA/CMAS"/>
</dbReference>
<organism evidence="6 7">
    <name type="scientific">Lacimicrobium alkaliphilum</name>
    <dbReference type="NCBI Taxonomy" id="1526571"/>
    <lineage>
        <taxon>Bacteria</taxon>
        <taxon>Pseudomonadati</taxon>
        <taxon>Pseudomonadota</taxon>
        <taxon>Gammaproteobacteria</taxon>
        <taxon>Alteromonadales</taxon>
        <taxon>Alteromonadaceae</taxon>
        <taxon>Lacimicrobium</taxon>
    </lineage>
</organism>
<evidence type="ECO:0000256" key="2">
    <source>
        <dbReference type="ARBA" id="ARBA00022603"/>
    </source>
</evidence>
<dbReference type="EMBL" id="BMGJ01000008">
    <property type="protein sequence ID" value="GGD66302.1"/>
    <property type="molecule type" value="Genomic_DNA"/>
</dbReference>
<accession>A0ABQ1RCY6</accession>